<feature type="compositionally biased region" description="Polar residues" evidence="6">
    <location>
        <begin position="599"/>
        <end position="612"/>
    </location>
</feature>
<keyword evidence="3" id="KW-0805">Transcription regulation</keyword>
<keyword evidence="5" id="KW-0539">Nucleus</keyword>
<keyword evidence="2" id="KW-0678">Repressor</keyword>
<evidence type="ECO:0000313" key="8">
    <source>
        <dbReference type="Proteomes" id="UP000775872"/>
    </source>
</evidence>
<feature type="compositionally biased region" description="Acidic residues" evidence="6">
    <location>
        <begin position="311"/>
        <end position="320"/>
    </location>
</feature>
<proteinExistence type="predicted"/>
<dbReference type="SMART" id="SM01401">
    <property type="entry name" value="Sds3"/>
    <property type="match status" value="1"/>
</dbReference>
<feature type="compositionally biased region" description="Low complexity" evidence="6">
    <location>
        <begin position="69"/>
        <end position="81"/>
    </location>
</feature>
<accession>A0A9N9Z6A8</accession>
<dbReference type="OrthoDB" id="20886at2759"/>
<dbReference type="PANTHER" id="PTHR21964">
    <property type="entry name" value="BREAST CANCER METASTASIS-SUPPRESSOR 1"/>
    <property type="match status" value="1"/>
</dbReference>
<feature type="compositionally biased region" description="Polar residues" evidence="6">
    <location>
        <begin position="231"/>
        <end position="241"/>
    </location>
</feature>
<dbReference type="Proteomes" id="UP000775872">
    <property type="component" value="Unassembled WGS sequence"/>
</dbReference>
<reference evidence="8" key="1">
    <citation type="submission" date="2019-06" db="EMBL/GenBank/DDBJ databases">
        <authorList>
            <person name="Broberg M."/>
        </authorList>
    </citation>
    <scope>NUCLEOTIDE SEQUENCE [LARGE SCALE GENOMIC DNA]</scope>
</reference>
<feature type="region of interest" description="Disordered" evidence="6">
    <location>
        <begin position="586"/>
        <end position="643"/>
    </location>
</feature>
<feature type="compositionally biased region" description="Polar residues" evidence="6">
    <location>
        <begin position="143"/>
        <end position="156"/>
    </location>
</feature>
<keyword evidence="8" id="KW-1185">Reference proteome</keyword>
<feature type="region of interest" description="Disordered" evidence="6">
    <location>
        <begin position="540"/>
        <end position="571"/>
    </location>
</feature>
<feature type="compositionally biased region" description="Low complexity" evidence="6">
    <location>
        <begin position="1"/>
        <end position="12"/>
    </location>
</feature>
<dbReference type="GO" id="GO:0010468">
    <property type="term" value="P:regulation of gene expression"/>
    <property type="evidence" value="ECO:0007669"/>
    <property type="project" value="UniProtKB-ARBA"/>
</dbReference>
<feature type="compositionally biased region" description="Acidic residues" evidence="6">
    <location>
        <begin position="32"/>
        <end position="43"/>
    </location>
</feature>
<dbReference type="Pfam" id="PF08598">
    <property type="entry name" value="Sds3"/>
    <property type="match status" value="1"/>
</dbReference>
<keyword evidence="4" id="KW-0804">Transcription</keyword>
<feature type="region of interest" description="Disordered" evidence="6">
    <location>
        <begin position="1"/>
        <end position="320"/>
    </location>
</feature>
<protein>
    <recommendedName>
        <fullName evidence="9">Transcriptional regulatory protein DEP1</fullName>
    </recommendedName>
</protein>
<comment type="subcellular location">
    <subcellularLocation>
        <location evidence="1">Nucleus</location>
    </subcellularLocation>
</comment>
<gene>
    <name evidence="7" type="ORF">CSOL1703_00001684</name>
</gene>
<evidence type="ECO:0000256" key="1">
    <source>
        <dbReference type="ARBA" id="ARBA00004123"/>
    </source>
</evidence>
<evidence type="ECO:0000313" key="7">
    <source>
        <dbReference type="EMBL" id="CAH0049726.1"/>
    </source>
</evidence>
<comment type="caution">
    <text evidence="7">The sequence shown here is derived from an EMBL/GenBank/DDBJ whole genome shotgun (WGS) entry which is preliminary data.</text>
</comment>
<evidence type="ECO:0000256" key="5">
    <source>
        <dbReference type="ARBA" id="ARBA00023242"/>
    </source>
</evidence>
<feature type="compositionally biased region" description="Basic and acidic residues" evidence="6">
    <location>
        <begin position="250"/>
        <end position="267"/>
    </location>
</feature>
<organism evidence="7 8">
    <name type="scientific">Clonostachys solani</name>
    <dbReference type="NCBI Taxonomy" id="160281"/>
    <lineage>
        <taxon>Eukaryota</taxon>
        <taxon>Fungi</taxon>
        <taxon>Dikarya</taxon>
        <taxon>Ascomycota</taxon>
        <taxon>Pezizomycotina</taxon>
        <taxon>Sordariomycetes</taxon>
        <taxon>Hypocreomycetidae</taxon>
        <taxon>Hypocreales</taxon>
        <taxon>Bionectriaceae</taxon>
        <taxon>Clonostachys</taxon>
    </lineage>
</organism>
<evidence type="ECO:0000256" key="2">
    <source>
        <dbReference type="ARBA" id="ARBA00022491"/>
    </source>
</evidence>
<evidence type="ECO:0008006" key="9">
    <source>
        <dbReference type="Google" id="ProtNLM"/>
    </source>
</evidence>
<sequence>MAATAALLPTLAQSSNGAADPEDSNISSPLSDVDDKDTNDEDIDIHIGHHQDDDASNQSIDDPQDPNRAASDSDSALSDARSVAHSDANDTEAETERLYDTPRHQRHHDVTVDNFNDDPMLERTPSKLRRAALIDEDDDQADNESLSGNVAMSISGHSVDIESPSKLAPLENVDADAEAHQPSQERERKRKRSPAADTPDSEQPTRKRTGSVGAVPHEENQDLGALGDEGTPSNNISSGAQSVGDEEAVSPEKLDSGREEPNQERETRGKKKSKRNGVKPKAPIVDDSDTVATIEGHDGAEDEPAHHDEAIEAEADEETDIAAKNAEELERKQAAFKDWTRIEDMFGVFRDRLYKDRLQRLEEEEQSLLADEPTHPEYLNMKRCLDDRLNRKLEEINKEHELRMRAHERRSVAIRSQAWSQFFQSIRETRERVLESLNRDWYDVQTTRRSAHSLPECSIVFPKDPAQRVKNAVAYNKEVATLAGIAKYEGFPAGPDIKGASESELAHDLAAMDGQRGRQKQPFEPPSQEYQASTFNRLGPAGEQFLKDTPWANPNHSSHKTPVPPTSTQMDGRAEQALLAGRAQPLPSAQMPPAEVETPLSTQRVPTLSVSPEVTRASLKPSGPSKKASNMPSLARASKTATA</sequence>
<feature type="compositionally biased region" description="Basic and acidic residues" evidence="6">
    <location>
        <begin position="177"/>
        <end position="187"/>
    </location>
</feature>
<feature type="compositionally biased region" description="Basic and acidic residues" evidence="6">
    <location>
        <begin position="295"/>
        <end position="310"/>
    </location>
</feature>
<dbReference type="EMBL" id="CABFOC020000035">
    <property type="protein sequence ID" value="CAH0049726.1"/>
    <property type="molecule type" value="Genomic_DNA"/>
</dbReference>
<dbReference type="AlphaFoldDB" id="A0A9N9Z6A8"/>
<evidence type="ECO:0000256" key="6">
    <source>
        <dbReference type="SAM" id="MobiDB-lite"/>
    </source>
</evidence>
<name>A0A9N9Z6A8_9HYPO</name>
<feature type="compositionally biased region" description="Basic and acidic residues" evidence="6">
    <location>
        <begin position="44"/>
        <end position="53"/>
    </location>
</feature>
<dbReference type="GO" id="GO:0005654">
    <property type="term" value="C:nucleoplasm"/>
    <property type="evidence" value="ECO:0007669"/>
    <property type="project" value="UniProtKB-ARBA"/>
</dbReference>
<feature type="compositionally biased region" description="Basic and acidic residues" evidence="6">
    <location>
        <begin position="82"/>
        <end position="111"/>
    </location>
</feature>
<dbReference type="InterPro" id="IPR013907">
    <property type="entry name" value="Sds3"/>
</dbReference>
<feature type="compositionally biased region" description="Basic residues" evidence="6">
    <location>
        <begin position="268"/>
        <end position="278"/>
    </location>
</feature>
<reference evidence="7 8" key="2">
    <citation type="submission" date="2021-10" db="EMBL/GenBank/DDBJ databases">
        <authorList>
            <person name="Piombo E."/>
        </authorList>
    </citation>
    <scope>NUCLEOTIDE SEQUENCE [LARGE SCALE GENOMIC DNA]</scope>
</reference>
<evidence type="ECO:0000256" key="4">
    <source>
        <dbReference type="ARBA" id="ARBA00023163"/>
    </source>
</evidence>
<evidence type="ECO:0000256" key="3">
    <source>
        <dbReference type="ARBA" id="ARBA00023015"/>
    </source>
</evidence>